<evidence type="ECO:0000313" key="1">
    <source>
        <dbReference type="EMBL" id="GAA3068425.1"/>
    </source>
</evidence>
<protein>
    <submittedName>
        <fullName evidence="1">DNA-binding protein</fullName>
    </submittedName>
</protein>
<keyword evidence="1" id="KW-0238">DNA-binding</keyword>
<gene>
    <name evidence="1" type="ORF">GCM10010529_21290</name>
</gene>
<reference evidence="2" key="1">
    <citation type="journal article" date="2019" name="Int. J. Syst. Evol. Microbiol.">
        <title>The Global Catalogue of Microorganisms (GCM) 10K type strain sequencing project: providing services to taxonomists for standard genome sequencing and annotation.</title>
        <authorList>
            <consortium name="The Broad Institute Genomics Platform"/>
            <consortium name="The Broad Institute Genome Sequencing Center for Infectious Disease"/>
            <person name="Wu L."/>
            <person name="Ma J."/>
        </authorList>
    </citation>
    <scope>NUCLEOTIDE SEQUENCE [LARGE SCALE GENOMIC DNA]</scope>
    <source>
        <strain evidence="2">JCM 14309</strain>
    </source>
</reference>
<dbReference type="GO" id="GO:0003677">
    <property type="term" value="F:DNA binding"/>
    <property type="evidence" value="ECO:0007669"/>
    <property type="project" value="UniProtKB-KW"/>
</dbReference>
<dbReference type="EMBL" id="BAAAVT010000013">
    <property type="protein sequence ID" value="GAA3068425.1"/>
    <property type="molecule type" value="Genomic_DNA"/>
</dbReference>
<keyword evidence="2" id="KW-1185">Reference proteome</keyword>
<comment type="caution">
    <text evidence="1">The sequence shown here is derived from an EMBL/GenBank/DDBJ whole genome shotgun (WGS) entry which is preliminary data.</text>
</comment>
<sequence>MTVEENIEAQRAAYGEPLSGIFGRVKQAFGMNQSELAGVLGMSAPMLSQLNSAQRVKIGNPAVLQRLQALDELAEQLDQGAVEPAEIPGRLEGIRSSTGRFTRTTSMVSAEGGDAAVVAGVRHLLRAVASGQQIKEAADQLEGGAPGLAEVLRTYGLGSVGPALDHYTRHKDLF</sequence>
<dbReference type="Proteomes" id="UP001500236">
    <property type="component" value="Unassembled WGS sequence"/>
</dbReference>
<evidence type="ECO:0000313" key="2">
    <source>
        <dbReference type="Proteomes" id="UP001500236"/>
    </source>
</evidence>
<name>A0ABP6LZT6_9MICC</name>
<proteinExistence type="predicted"/>
<organism evidence="1 2">
    <name type="scientific">Nesterenkonia aethiopica</name>
    <dbReference type="NCBI Taxonomy" id="269144"/>
    <lineage>
        <taxon>Bacteria</taxon>
        <taxon>Bacillati</taxon>
        <taxon>Actinomycetota</taxon>
        <taxon>Actinomycetes</taxon>
        <taxon>Micrococcales</taxon>
        <taxon>Micrococcaceae</taxon>
        <taxon>Nesterenkonia</taxon>
    </lineage>
</organism>
<accession>A0ABP6LZT6</accession>